<gene>
    <name evidence="1" type="ORF">ACFSJU_09615</name>
</gene>
<sequence length="909" mass="103800">MQIHTHNFQLIYPTGFENEAQRMANTLEASIGKVSASLGKKPKKISIILQNQGTSSNGFVQLAPRRSEFFATPSQAFDFQNWLNSLAVHELRHVVQFDKLTGRFNSPPLETLALAMFGITLPSWFFEGDAVTTETLLTGAGRGRIPEWYIELRTNTLSKKKYSYSKNYFGSVKDFTPGYYQLGFFMNTKARRDFGNDINDSLLSRISRNPFRPYNFSNSLKKLTAMSTRKLHDSTFAELGKLWSQQQAELKTTGYVSLNKRRDKTPENLLLPTATSSGGILFLKDSKAETPAIYELSSDGKSRKVVAVGSQEIPWFSYAAEKIVWDEFRFDPRFQQRSFNVINIFDRKTKTKRQLSHRTRLFAPALSPDGNTIAAIEVSVTHQISLVEISAATGKEIRRYSALKDYMLQMPSYNQSGDKIVLVAVTSGGKALYELNRITGKFIQVTAFASQEILRPVYAGNQIIFKAHFNGIDNLYRFDPANSRTYQLTSTNFGAHNPFFDPASKRLLFNNYSAEGYNISAIQFSGAEGTDIALAKKEIVNYADPLLNEEEKKIDFDQIPQQKYSSRRYHELNNLFYFHSILPVNDGNPLANDSSLGFRLQSDNKLNTLSFYTGYQFNNALRKSEYEAGFSYRRYFPVLNFGYINRPRLLNRTVVVSGKGVVVPVSWRENEYKADVSIPVLANRFNNLYNFNFKVGTSFTEKYNVENNFPALIKTLEFPMHYEFSASRNSRRSARDLAPKWGQNIAIRYRHFPFEDQVNGELFTFRSTFYFPGMMRNHSLQASFNFDKGSGVYRSTVDIPRVSGYAFMSPTSNPRNTLLLDYRMPLFYPDWELGPLAYIKRFKGGLFADFENIDSGKPFAPRSYGAELRSDMNLLRFPLPNFDLGGRIIFINGKSNQNPIFETIVVYNL</sequence>
<comment type="caution">
    <text evidence="1">The sequence shown here is derived from an EMBL/GenBank/DDBJ whole genome shotgun (WGS) entry which is preliminary data.</text>
</comment>
<protein>
    <submittedName>
        <fullName evidence="1">TolB family protein</fullName>
    </submittedName>
</protein>
<evidence type="ECO:0000313" key="2">
    <source>
        <dbReference type="Proteomes" id="UP001597387"/>
    </source>
</evidence>
<dbReference type="PANTHER" id="PTHR36842">
    <property type="entry name" value="PROTEIN TOLB HOMOLOG"/>
    <property type="match status" value="1"/>
</dbReference>
<name>A0ABW4ZLA9_9SPHI</name>
<evidence type="ECO:0000313" key="1">
    <source>
        <dbReference type="EMBL" id="MFD2162647.1"/>
    </source>
</evidence>
<dbReference type="RefSeq" id="WP_255903192.1">
    <property type="nucleotide sequence ID" value="NZ_JAFMZO010000003.1"/>
</dbReference>
<organism evidence="1 2">
    <name type="scientific">Paradesertivirga mongoliensis</name>
    <dbReference type="NCBI Taxonomy" id="2100740"/>
    <lineage>
        <taxon>Bacteria</taxon>
        <taxon>Pseudomonadati</taxon>
        <taxon>Bacteroidota</taxon>
        <taxon>Sphingobacteriia</taxon>
        <taxon>Sphingobacteriales</taxon>
        <taxon>Sphingobacteriaceae</taxon>
        <taxon>Paradesertivirga</taxon>
    </lineage>
</organism>
<keyword evidence="2" id="KW-1185">Reference proteome</keyword>
<proteinExistence type="predicted"/>
<dbReference type="PANTHER" id="PTHR36842:SF1">
    <property type="entry name" value="PROTEIN TOLB"/>
    <property type="match status" value="1"/>
</dbReference>
<dbReference type="Gene3D" id="2.120.10.30">
    <property type="entry name" value="TolB, C-terminal domain"/>
    <property type="match status" value="1"/>
</dbReference>
<dbReference type="EMBL" id="JBHUHZ010000001">
    <property type="protein sequence ID" value="MFD2162647.1"/>
    <property type="molecule type" value="Genomic_DNA"/>
</dbReference>
<reference evidence="2" key="1">
    <citation type="journal article" date="2019" name="Int. J. Syst. Evol. Microbiol.">
        <title>The Global Catalogue of Microorganisms (GCM) 10K type strain sequencing project: providing services to taxonomists for standard genome sequencing and annotation.</title>
        <authorList>
            <consortium name="The Broad Institute Genomics Platform"/>
            <consortium name="The Broad Institute Genome Sequencing Center for Infectious Disease"/>
            <person name="Wu L."/>
            <person name="Ma J."/>
        </authorList>
    </citation>
    <scope>NUCLEOTIDE SEQUENCE [LARGE SCALE GENOMIC DNA]</scope>
    <source>
        <strain evidence="2">KCTC 42217</strain>
    </source>
</reference>
<dbReference type="InterPro" id="IPR011042">
    <property type="entry name" value="6-blade_b-propeller_TolB-like"/>
</dbReference>
<dbReference type="Proteomes" id="UP001597387">
    <property type="component" value="Unassembled WGS sequence"/>
</dbReference>
<dbReference type="SUPFAM" id="SSF69304">
    <property type="entry name" value="Tricorn protease N-terminal domain"/>
    <property type="match status" value="1"/>
</dbReference>
<accession>A0ABW4ZLA9</accession>